<comment type="caution">
    <text evidence="1">The sequence shown here is derived from an EMBL/GenBank/DDBJ whole genome shotgun (WGS) entry which is preliminary data.</text>
</comment>
<name>A0A9P7VST3_9AGAR</name>
<dbReference type="Proteomes" id="UP000812287">
    <property type="component" value="Unassembled WGS sequence"/>
</dbReference>
<dbReference type="GeneID" id="66099596"/>
<evidence type="ECO:0000313" key="1">
    <source>
        <dbReference type="EMBL" id="KAG7445394.1"/>
    </source>
</evidence>
<protein>
    <submittedName>
        <fullName evidence="1">Uncharacterized protein</fullName>
    </submittedName>
</protein>
<dbReference type="RefSeq" id="XP_043038894.1">
    <property type="nucleotide sequence ID" value="XM_043177309.1"/>
</dbReference>
<keyword evidence="2" id="KW-1185">Reference proteome</keyword>
<dbReference type="AlphaFoldDB" id="A0A9P7VST3"/>
<dbReference type="EMBL" id="MU250537">
    <property type="protein sequence ID" value="KAG7445394.1"/>
    <property type="molecule type" value="Genomic_DNA"/>
</dbReference>
<sequence length="83" mass="9769">MADIHRLQNPVVSVMPRSADLSNQLESSRHLQLSGLRIITAHVWDYRSDINSPIDRLLLEWWIWNLRQCSEIECITFYVTLGF</sequence>
<reference evidence="1" key="1">
    <citation type="submission" date="2020-11" db="EMBL/GenBank/DDBJ databases">
        <title>Adaptations for nitrogen fixation in a non-lichenized fungal sporocarp promotes dispersal by wood-feeding termites.</title>
        <authorList>
            <consortium name="DOE Joint Genome Institute"/>
            <person name="Koch R.A."/>
            <person name="Yoon G."/>
            <person name="Arayal U."/>
            <person name="Lail K."/>
            <person name="Amirebrahimi M."/>
            <person name="Labutti K."/>
            <person name="Lipzen A."/>
            <person name="Riley R."/>
            <person name="Barry K."/>
            <person name="Henrissat B."/>
            <person name="Grigoriev I.V."/>
            <person name="Herr J.R."/>
            <person name="Aime M.C."/>
        </authorList>
    </citation>
    <scope>NUCLEOTIDE SEQUENCE</scope>
    <source>
        <strain evidence="1">MCA 3950</strain>
    </source>
</reference>
<organism evidence="1 2">
    <name type="scientific">Guyanagaster necrorhizus</name>
    <dbReference type="NCBI Taxonomy" id="856835"/>
    <lineage>
        <taxon>Eukaryota</taxon>
        <taxon>Fungi</taxon>
        <taxon>Dikarya</taxon>
        <taxon>Basidiomycota</taxon>
        <taxon>Agaricomycotina</taxon>
        <taxon>Agaricomycetes</taxon>
        <taxon>Agaricomycetidae</taxon>
        <taxon>Agaricales</taxon>
        <taxon>Marasmiineae</taxon>
        <taxon>Physalacriaceae</taxon>
        <taxon>Guyanagaster</taxon>
    </lineage>
</organism>
<proteinExistence type="predicted"/>
<accession>A0A9P7VST3</accession>
<gene>
    <name evidence="1" type="ORF">BT62DRAFT_1007130</name>
</gene>
<evidence type="ECO:0000313" key="2">
    <source>
        <dbReference type="Proteomes" id="UP000812287"/>
    </source>
</evidence>